<gene>
    <name evidence="3" type="ORF">G4D61_05375</name>
    <name evidence="2" type="ORF">NG54_04020</name>
</gene>
<evidence type="ECO:0000313" key="4">
    <source>
        <dbReference type="Proteomes" id="UP000030588"/>
    </source>
</evidence>
<evidence type="ECO:0000313" key="2">
    <source>
        <dbReference type="EMBL" id="KHD86324.1"/>
    </source>
</evidence>
<dbReference type="Pfam" id="PF00550">
    <property type="entry name" value="PP-binding"/>
    <property type="match status" value="1"/>
</dbReference>
<protein>
    <submittedName>
        <fullName evidence="3">Acyl carrier protein</fullName>
    </submittedName>
</protein>
<comment type="caution">
    <text evidence="2">The sequence shown here is derived from an EMBL/GenBank/DDBJ whole genome shotgun (WGS) entry which is preliminary data.</text>
</comment>
<evidence type="ECO:0000313" key="5">
    <source>
        <dbReference type="Proteomes" id="UP000476934"/>
    </source>
</evidence>
<keyword evidence="5" id="KW-1185">Reference proteome</keyword>
<dbReference type="STRING" id="363870.NG54_04020"/>
<reference evidence="3 5" key="3">
    <citation type="submission" date="2020-03" db="EMBL/GenBank/DDBJ databases">
        <title>Bacillus aquiflavi sp. nov., isolated from yellow water of strong flavor Chinese baijiu in Yibin region of China.</title>
        <authorList>
            <person name="Xie J."/>
        </authorList>
    </citation>
    <scope>NUCLEOTIDE SEQUENCE [LARGE SCALE GENOMIC DNA]</scope>
    <source>
        <strain evidence="3 5">Gsoil 114</strain>
    </source>
</reference>
<dbReference type="AlphaFoldDB" id="A0A0A6VI85"/>
<evidence type="ECO:0000313" key="3">
    <source>
        <dbReference type="EMBL" id="NEY19398.1"/>
    </source>
</evidence>
<dbReference type="Gene3D" id="1.10.1200.10">
    <property type="entry name" value="ACP-like"/>
    <property type="match status" value="1"/>
</dbReference>
<dbReference type="RefSeq" id="WP_025727331.1">
    <property type="nucleotide sequence ID" value="NZ_JAAIWK010000005.1"/>
</dbReference>
<dbReference type="EMBL" id="JRUN01000007">
    <property type="protein sequence ID" value="KHD86324.1"/>
    <property type="molecule type" value="Genomic_DNA"/>
</dbReference>
<dbReference type="Proteomes" id="UP000030588">
    <property type="component" value="Unassembled WGS sequence"/>
</dbReference>
<dbReference type="Proteomes" id="UP000476934">
    <property type="component" value="Unassembled WGS sequence"/>
</dbReference>
<accession>A0A0A6VI85</accession>
<organism evidence="2 4">
    <name type="scientific">Heyndrickxia ginsengihumi</name>
    <dbReference type="NCBI Taxonomy" id="363870"/>
    <lineage>
        <taxon>Bacteria</taxon>
        <taxon>Bacillati</taxon>
        <taxon>Bacillota</taxon>
        <taxon>Bacilli</taxon>
        <taxon>Bacillales</taxon>
        <taxon>Bacillaceae</taxon>
        <taxon>Heyndrickxia</taxon>
    </lineage>
</organism>
<dbReference type="SUPFAM" id="SSF47336">
    <property type="entry name" value="ACP-like"/>
    <property type="match status" value="1"/>
</dbReference>
<evidence type="ECO:0000259" key="1">
    <source>
        <dbReference type="PROSITE" id="PS50075"/>
    </source>
</evidence>
<dbReference type="PROSITE" id="PS50075">
    <property type="entry name" value="CARRIER"/>
    <property type="match status" value="1"/>
</dbReference>
<feature type="domain" description="Carrier" evidence="1">
    <location>
        <begin position="1"/>
        <end position="75"/>
    </location>
</feature>
<dbReference type="EMBL" id="JAAIWK010000005">
    <property type="protein sequence ID" value="NEY19398.1"/>
    <property type="molecule type" value="Genomic_DNA"/>
</dbReference>
<dbReference type="OrthoDB" id="9804551at2"/>
<name>A0A0A6VI85_9BACI</name>
<dbReference type="InterPro" id="IPR009081">
    <property type="entry name" value="PP-bd_ACP"/>
</dbReference>
<reference evidence="3 5" key="2">
    <citation type="submission" date="2020-02" db="EMBL/GenBank/DDBJ databases">
        <authorList>
            <person name="Feng H."/>
        </authorList>
    </citation>
    <scope>NUCLEOTIDE SEQUENCE [LARGE SCALE GENOMIC DNA]</scope>
    <source>
        <strain evidence="3 5">Gsoil 114</strain>
    </source>
</reference>
<proteinExistence type="predicted"/>
<sequence>MSYDQFVGLIAKVSNIPINDIQRDSLFKNDLGIDSLQMVNLLIELSNHLGAPLDNIKSNEDLATVGSLYSIFSKE</sequence>
<reference evidence="2 4" key="1">
    <citation type="submission" date="2014-10" db="EMBL/GenBank/DDBJ databases">
        <title>Draft genome of phytase producing Bacillus ginsengihumi strain M2.11.</title>
        <authorList>
            <person name="Toymentseva A."/>
            <person name="Boulygina E.A."/>
            <person name="Kazakov S.V."/>
            <person name="Kayumov I."/>
            <person name="Suleimanova A.D."/>
            <person name="Mardanova A.M."/>
            <person name="Maria S.N."/>
            <person name="Sergey M.Y."/>
            <person name="Sharipova M.R."/>
        </authorList>
    </citation>
    <scope>NUCLEOTIDE SEQUENCE [LARGE SCALE GENOMIC DNA]</scope>
    <source>
        <strain evidence="2 4">M2.11</strain>
    </source>
</reference>
<dbReference type="InterPro" id="IPR036736">
    <property type="entry name" value="ACP-like_sf"/>
</dbReference>